<dbReference type="Proteomes" id="UP000190027">
    <property type="component" value="Unassembled WGS sequence"/>
</dbReference>
<feature type="transmembrane region" description="Helical" evidence="10">
    <location>
        <begin position="128"/>
        <end position="147"/>
    </location>
</feature>
<evidence type="ECO:0000256" key="7">
    <source>
        <dbReference type="ARBA" id="ARBA00023136"/>
    </source>
</evidence>
<feature type="transmembrane region" description="Helical" evidence="10">
    <location>
        <begin position="213"/>
        <end position="233"/>
    </location>
</feature>
<dbReference type="RefSeq" id="WP_078717570.1">
    <property type="nucleotide sequence ID" value="NZ_FUYC01000009.1"/>
</dbReference>
<evidence type="ECO:0000256" key="9">
    <source>
        <dbReference type="NCBIfam" id="TIGR01400"/>
    </source>
</evidence>
<keyword evidence="12" id="KW-1185">Reference proteome</keyword>
<name>A0A1T4XC47_9BACT</name>
<comment type="similarity">
    <text evidence="2 10">Belongs to the FliR/MopE/SpaR family.</text>
</comment>
<evidence type="ECO:0000256" key="4">
    <source>
        <dbReference type="ARBA" id="ARBA00022475"/>
    </source>
</evidence>
<evidence type="ECO:0000256" key="3">
    <source>
        <dbReference type="ARBA" id="ARBA00021717"/>
    </source>
</evidence>
<keyword evidence="11" id="KW-0282">Flagellum</keyword>
<evidence type="ECO:0000313" key="12">
    <source>
        <dbReference type="Proteomes" id="UP000190027"/>
    </source>
</evidence>
<keyword evidence="4 10" id="KW-1003">Cell membrane</keyword>
<dbReference type="Pfam" id="PF01311">
    <property type="entry name" value="Bac_export_1"/>
    <property type="match status" value="1"/>
</dbReference>
<accession>A0A1T4XC47</accession>
<sequence length="264" mass="28659">MDIFNFDPNKLLSFYLTLFRFSVVLFLLPFFGGKTVPKPVKAALVLVLSLAVWPDLSFPGSLMPGNPWEIIIMFLGELLMGLIMGMMVQFLFAAIQTGGQLIGFQMGFAMVNVVDPLTGTSEAVTAHFLYMIAMLTFLALNGPLHLLNGVAESFKLVPPGSLLLTPEAVNQVLDFSKQIFVLAIRIAAPIMAALFMVDLALALIGRAAPQMHVLVLGFPIKISVGFFFLGMLFDIMATYVGNYIQALDAVYINLFRALGPGTGG</sequence>
<organism evidence="11 12">
    <name type="scientific">Paucidesulfovibrio gracilis DSM 16080</name>
    <dbReference type="NCBI Taxonomy" id="1121449"/>
    <lineage>
        <taxon>Bacteria</taxon>
        <taxon>Pseudomonadati</taxon>
        <taxon>Thermodesulfobacteriota</taxon>
        <taxon>Desulfovibrionia</taxon>
        <taxon>Desulfovibrionales</taxon>
        <taxon>Desulfovibrionaceae</taxon>
        <taxon>Paucidesulfovibrio</taxon>
    </lineage>
</organism>
<feature type="transmembrane region" description="Helical" evidence="10">
    <location>
        <begin position="12"/>
        <end position="31"/>
    </location>
</feature>
<evidence type="ECO:0000256" key="5">
    <source>
        <dbReference type="ARBA" id="ARBA00022692"/>
    </source>
</evidence>
<protein>
    <recommendedName>
        <fullName evidence="3 9">Flagellar biosynthetic protein FliR</fullName>
    </recommendedName>
</protein>
<evidence type="ECO:0000256" key="8">
    <source>
        <dbReference type="ARBA" id="ARBA00023143"/>
    </source>
</evidence>
<dbReference type="GO" id="GO:0044780">
    <property type="term" value="P:bacterial-type flagellum assembly"/>
    <property type="evidence" value="ECO:0007669"/>
    <property type="project" value="UniProtKB-UniRule"/>
</dbReference>
<dbReference type="GO" id="GO:0006605">
    <property type="term" value="P:protein targeting"/>
    <property type="evidence" value="ECO:0007669"/>
    <property type="project" value="UniProtKB-UniRule"/>
</dbReference>
<keyword evidence="5 10" id="KW-0812">Transmembrane</keyword>
<dbReference type="PANTHER" id="PTHR30065:SF1">
    <property type="entry name" value="SURFACE PRESENTATION OF ANTIGENS PROTEIN SPAR"/>
    <property type="match status" value="1"/>
</dbReference>
<feature type="transmembrane region" description="Helical" evidence="10">
    <location>
        <begin position="70"/>
        <end position="95"/>
    </location>
</feature>
<dbReference type="GO" id="GO:0005886">
    <property type="term" value="C:plasma membrane"/>
    <property type="evidence" value="ECO:0007669"/>
    <property type="project" value="UniProtKB-SubCell"/>
</dbReference>
<dbReference type="AlphaFoldDB" id="A0A1T4XC47"/>
<dbReference type="PANTHER" id="PTHR30065">
    <property type="entry name" value="FLAGELLAR BIOSYNTHETIC PROTEIN FLIR"/>
    <property type="match status" value="1"/>
</dbReference>
<evidence type="ECO:0000256" key="10">
    <source>
        <dbReference type="RuleBase" id="RU362071"/>
    </source>
</evidence>
<gene>
    <name evidence="11" type="ORF">SAMN02745704_02015</name>
</gene>
<evidence type="ECO:0000256" key="6">
    <source>
        <dbReference type="ARBA" id="ARBA00022989"/>
    </source>
</evidence>
<keyword evidence="6 10" id="KW-1133">Transmembrane helix</keyword>
<keyword evidence="11" id="KW-0969">Cilium</keyword>
<feature type="transmembrane region" description="Helical" evidence="10">
    <location>
        <begin position="179"/>
        <end position="201"/>
    </location>
</feature>
<evidence type="ECO:0000256" key="2">
    <source>
        <dbReference type="ARBA" id="ARBA00009772"/>
    </source>
</evidence>
<dbReference type="InterPro" id="IPR002010">
    <property type="entry name" value="T3SS_IM_R"/>
</dbReference>
<evidence type="ECO:0000313" key="11">
    <source>
        <dbReference type="EMBL" id="SKA87096.1"/>
    </source>
</evidence>
<comment type="function">
    <text evidence="1 10">Role in flagellar biosynthesis.</text>
</comment>
<dbReference type="EMBL" id="FUYC01000009">
    <property type="protein sequence ID" value="SKA87096.1"/>
    <property type="molecule type" value="Genomic_DNA"/>
</dbReference>
<dbReference type="OrthoDB" id="9797790at2"/>
<keyword evidence="8 10" id="KW-0975">Bacterial flagellum</keyword>
<reference evidence="11 12" key="1">
    <citation type="submission" date="2017-02" db="EMBL/GenBank/DDBJ databases">
        <authorList>
            <person name="Peterson S.W."/>
        </authorList>
    </citation>
    <scope>NUCLEOTIDE SEQUENCE [LARGE SCALE GENOMIC DNA]</scope>
    <source>
        <strain evidence="11 12">DSM 16080</strain>
    </source>
</reference>
<evidence type="ECO:0000256" key="1">
    <source>
        <dbReference type="ARBA" id="ARBA00002578"/>
    </source>
</evidence>
<dbReference type="GO" id="GO:0009425">
    <property type="term" value="C:bacterial-type flagellum basal body"/>
    <property type="evidence" value="ECO:0007669"/>
    <property type="project" value="UniProtKB-SubCell"/>
</dbReference>
<dbReference type="STRING" id="1121449.SAMN02745704_02015"/>
<dbReference type="PRINTS" id="PR00953">
    <property type="entry name" value="TYPE3IMRPROT"/>
</dbReference>
<comment type="subcellular location">
    <subcellularLocation>
        <location evidence="10">Cell membrane</location>
        <topology evidence="10">Multi-pass membrane protein</topology>
    </subcellularLocation>
    <subcellularLocation>
        <location evidence="10">Bacterial flagellum basal body</location>
    </subcellularLocation>
</comment>
<dbReference type="NCBIfam" id="TIGR01400">
    <property type="entry name" value="fliR"/>
    <property type="match status" value="1"/>
</dbReference>
<dbReference type="InterPro" id="IPR006303">
    <property type="entry name" value="FliR"/>
</dbReference>
<proteinExistence type="inferred from homology"/>
<keyword evidence="11" id="KW-0966">Cell projection</keyword>
<keyword evidence="7 10" id="KW-0472">Membrane</keyword>